<reference evidence="2" key="1">
    <citation type="submission" date="2021-03" db="EMBL/GenBank/DDBJ databases">
        <title>Evolutionary innovations through gain and loss of genes in the ectomycorrhizal Boletales.</title>
        <authorList>
            <person name="Wu G."/>
            <person name="Miyauchi S."/>
            <person name="Morin E."/>
            <person name="Yang Z.-L."/>
            <person name="Xu J."/>
            <person name="Martin F.M."/>
        </authorList>
    </citation>
    <scope>NUCLEOTIDE SEQUENCE</scope>
    <source>
        <strain evidence="2">BR01</strain>
    </source>
</reference>
<dbReference type="Proteomes" id="UP000683000">
    <property type="component" value="Unassembled WGS sequence"/>
</dbReference>
<protein>
    <submittedName>
        <fullName evidence="2">Uncharacterized protein</fullName>
    </submittedName>
</protein>
<accession>A0A8I2YHZ0</accession>
<organism evidence="2 3">
    <name type="scientific">Boletus reticuloceps</name>
    <dbReference type="NCBI Taxonomy" id="495285"/>
    <lineage>
        <taxon>Eukaryota</taxon>
        <taxon>Fungi</taxon>
        <taxon>Dikarya</taxon>
        <taxon>Basidiomycota</taxon>
        <taxon>Agaricomycotina</taxon>
        <taxon>Agaricomycetes</taxon>
        <taxon>Agaricomycetidae</taxon>
        <taxon>Boletales</taxon>
        <taxon>Boletineae</taxon>
        <taxon>Boletaceae</taxon>
        <taxon>Boletoideae</taxon>
        <taxon>Boletus</taxon>
    </lineage>
</organism>
<keyword evidence="3" id="KW-1185">Reference proteome</keyword>
<dbReference type="EMBL" id="JAGFBS010000028">
    <property type="protein sequence ID" value="KAG6372385.1"/>
    <property type="molecule type" value="Genomic_DNA"/>
</dbReference>
<dbReference type="OrthoDB" id="2693326at2759"/>
<feature type="region of interest" description="Disordered" evidence="1">
    <location>
        <begin position="56"/>
        <end position="97"/>
    </location>
</feature>
<evidence type="ECO:0000313" key="3">
    <source>
        <dbReference type="Proteomes" id="UP000683000"/>
    </source>
</evidence>
<comment type="caution">
    <text evidence="2">The sequence shown here is derived from an EMBL/GenBank/DDBJ whole genome shotgun (WGS) entry which is preliminary data.</text>
</comment>
<proteinExistence type="predicted"/>
<evidence type="ECO:0000256" key="1">
    <source>
        <dbReference type="SAM" id="MobiDB-lite"/>
    </source>
</evidence>
<name>A0A8I2YHZ0_9AGAM</name>
<evidence type="ECO:0000313" key="2">
    <source>
        <dbReference type="EMBL" id="KAG6372385.1"/>
    </source>
</evidence>
<dbReference type="AlphaFoldDB" id="A0A8I2YHZ0"/>
<sequence length="333" mass="36569">MASGFHYDDVKGVAVDDVTRHAWELFCRSHPGVMKYEGNGWPYWNDVTPLVSAIPKSSHLHRPMKSKSKRSQKQHKASTANAIPQPEAGPSGTQIPMSSTHVDQMAICDHGTPMDYMAVNHLAPSHIANQVRAIADPPTVDPDAIPPSTPSTYLLHPPKSVVSLAMTSVNQKRKVSSIIESSAVSEGPKKRSCPLSAATRAKADGAITLQRLSNFLETIGPLVLQPITLTLLGLPLGQMQLLSPPTNPTVPIPSASDDDYIERAVEALMLSNLSPSENNNLANYMSDVQNKMRVKFFLKFNQSSHELWIKNALAEIKARRNSERAIQRMDEDR</sequence>
<feature type="compositionally biased region" description="Basic residues" evidence="1">
    <location>
        <begin position="58"/>
        <end position="76"/>
    </location>
</feature>
<gene>
    <name evidence="2" type="ORF">JVT61DRAFT_7844</name>
</gene>